<dbReference type="GO" id="GO:0016747">
    <property type="term" value="F:acyltransferase activity, transferring groups other than amino-acyl groups"/>
    <property type="evidence" value="ECO:0007669"/>
    <property type="project" value="InterPro"/>
</dbReference>
<keyword evidence="2" id="KW-0808">Transferase</keyword>
<dbReference type="InterPro" id="IPR000182">
    <property type="entry name" value="GNAT_dom"/>
</dbReference>
<feature type="domain" description="N-acetyltransferase" evidence="1">
    <location>
        <begin position="6"/>
        <end position="139"/>
    </location>
</feature>
<organism evidence="2">
    <name type="scientific">mine drainage metagenome</name>
    <dbReference type="NCBI Taxonomy" id="410659"/>
    <lineage>
        <taxon>unclassified sequences</taxon>
        <taxon>metagenomes</taxon>
        <taxon>ecological metagenomes</taxon>
    </lineage>
</organism>
<proteinExistence type="predicted"/>
<comment type="caution">
    <text evidence="2">The sequence shown here is derived from an EMBL/GenBank/DDBJ whole genome shotgun (WGS) entry which is preliminary data.</text>
</comment>
<dbReference type="Pfam" id="PF00583">
    <property type="entry name" value="Acetyltransf_1"/>
    <property type="match status" value="1"/>
</dbReference>
<name>A0A1J5SL42_9ZZZZ</name>
<gene>
    <name evidence="2" type="ORF">GALL_155780</name>
</gene>
<protein>
    <submittedName>
        <fullName evidence="2">Acetyltransferase (GNAT) family protein</fullName>
    </submittedName>
</protein>
<dbReference type="EMBL" id="MLJW01000075">
    <property type="protein sequence ID" value="OIR02420.1"/>
    <property type="molecule type" value="Genomic_DNA"/>
</dbReference>
<dbReference type="Gene3D" id="3.40.630.30">
    <property type="match status" value="1"/>
</dbReference>
<dbReference type="SUPFAM" id="SSF55729">
    <property type="entry name" value="Acyl-CoA N-acyltransferases (Nat)"/>
    <property type="match status" value="1"/>
</dbReference>
<sequence>MELDYLLLDPALRGDRDRLFTLIGPLFASRRVRREMPYMHHEEGYVWSVAVTPLGEAAAMGSVDVRQGVATLRNLYVAPAWRGCGVGRHLTDLLFGHACGHGARWMRAVASPRAVGVFERRGFYRVSARGQYVTMELAL</sequence>
<evidence type="ECO:0000313" key="2">
    <source>
        <dbReference type="EMBL" id="OIR02420.1"/>
    </source>
</evidence>
<dbReference type="AlphaFoldDB" id="A0A1J5SL42"/>
<dbReference type="PROSITE" id="PS51186">
    <property type="entry name" value="GNAT"/>
    <property type="match status" value="1"/>
</dbReference>
<dbReference type="CDD" id="cd04301">
    <property type="entry name" value="NAT_SF"/>
    <property type="match status" value="1"/>
</dbReference>
<accession>A0A1J5SL42</accession>
<evidence type="ECO:0000259" key="1">
    <source>
        <dbReference type="PROSITE" id="PS51186"/>
    </source>
</evidence>
<reference evidence="2" key="1">
    <citation type="submission" date="2016-10" db="EMBL/GenBank/DDBJ databases">
        <title>Sequence of Gallionella enrichment culture.</title>
        <authorList>
            <person name="Poehlein A."/>
            <person name="Muehling M."/>
            <person name="Daniel R."/>
        </authorList>
    </citation>
    <scope>NUCLEOTIDE SEQUENCE</scope>
</reference>
<dbReference type="InterPro" id="IPR016181">
    <property type="entry name" value="Acyl_CoA_acyltransferase"/>
</dbReference>